<evidence type="ECO:0000256" key="1">
    <source>
        <dbReference type="SAM" id="MobiDB-lite"/>
    </source>
</evidence>
<dbReference type="WBParaSite" id="ACRNAN_Path_795.g3003.t1">
    <property type="protein sequence ID" value="ACRNAN_Path_795.g3003.t1"/>
    <property type="gene ID" value="ACRNAN_Path_795.g3003"/>
</dbReference>
<feature type="region of interest" description="Disordered" evidence="1">
    <location>
        <begin position="60"/>
        <end position="84"/>
    </location>
</feature>
<keyword evidence="2" id="KW-1185">Reference proteome</keyword>
<organism evidence="2 3">
    <name type="scientific">Acrobeloides nanus</name>
    <dbReference type="NCBI Taxonomy" id="290746"/>
    <lineage>
        <taxon>Eukaryota</taxon>
        <taxon>Metazoa</taxon>
        <taxon>Ecdysozoa</taxon>
        <taxon>Nematoda</taxon>
        <taxon>Chromadorea</taxon>
        <taxon>Rhabditida</taxon>
        <taxon>Tylenchina</taxon>
        <taxon>Cephalobomorpha</taxon>
        <taxon>Cephaloboidea</taxon>
        <taxon>Cephalobidae</taxon>
        <taxon>Acrobeloides</taxon>
    </lineage>
</organism>
<protein>
    <submittedName>
        <fullName evidence="3">Uncharacterized protein</fullName>
    </submittedName>
</protein>
<feature type="compositionally biased region" description="Polar residues" evidence="1">
    <location>
        <begin position="60"/>
        <end position="71"/>
    </location>
</feature>
<dbReference type="AlphaFoldDB" id="A0A914CBH1"/>
<name>A0A914CBH1_9BILA</name>
<reference evidence="3" key="1">
    <citation type="submission" date="2022-11" db="UniProtKB">
        <authorList>
            <consortium name="WormBaseParasite"/>
        </authorList>
    </citation>
    <scope>IDENTIFICATION</scope>
</reference>
<feature type="compositionally biased region" description="Pro residues" evidence="1">
    <location>
        <begin position="75"/>
        <end position="84"/>
    </location>
</feature>
<evidence type="ECO:0000313" key="3">
    <source>
        <dbReference type="WBParaSite" id="ACRNAN_Path_795.g3003.t1"/>
    </source>
</evidence>
<proteinExistence type="predicted"/>
<evidence type="ECO:0000313" key="2">
    <source>
        <dbReference type="Proteomes" id="UP000887540"/>
    </source>
</evidence>
<sequence length="84" mass="9679">MINRLMDTTKSKKYGGSLPDLASLMQQSREEFEIVLQEVCIQHRDVESIKAELAKASSQNFNSEVQHQFHTVRQEPPPKVMQHV</sequence>
<accession>A0A914CBH1</accession>
<dbReference type="Proteomes" id="UP000887540">
    <property type="component" value="Unplaced"/>
</dbReference>